<dbReference type="InterPro" id="IPR050740">
    <property type="entry name" value="Aldehyde_DH_Superfamily"/>
</dbReference>
<evidence type="ECO:0000259" key="2">
    <source>
        <dbReference type="Pfam" id="PF00171"/>
    </source>
</evidence>
<organism evidence="3 4">
    <name type="scientific">Pseudomonas piscis</name>
    <dbReference type="NCBI Taxonomy" id="2614538"/>
    <lineage>
        <taxon>Bacteria</taxon>
        <taxon>Pseudomonadati</taxon>
        <taxon>Pseudomonadota</taxon>
        <taxon>Gammaproteobacteria</taxon>
        <taxon>Pseudomonadales</taxon>
        <taxon>Pseudomonadaceae</taxon>
        <taxon>Pseudomonas</taxon>
    </lineage>
</organism>
<evidence type="ECO:0000256" key="1">
    <source>
        <dbReference type="ARBA" id="ARBA00023002"/>
    </source>
</evidence>
<evidence type="ECO:0000313" key="4">
    <source>
        <dbReference type="Proteomes" id="UP001237292"/>
    </source>
</evidence>
<dbReference type="Proteomes" id="UP001237292">
    <property type="component" value="Chromosome"/>
</dbReference>
<dbReference type="Gene3D" id="3.40.309.10">
    <property type="entry name" value="Aldehyde Dehydrogenase, Chain A, domain 2"/>
    <property type="match status" value="1"/>
</dbReference>
<dbReference type="Gene3D" id="3.40.605.10">
    <property type="entry name" value="Aldehyde Dehydrogenase, Chain A, domain 1"/>
    <property type="match status" value="1"/>
</dbReference>
<protein>
    <submittedName>
        <fullName evidence="3">Aldehyde dehydrogenase (NADP(+))</fullName>
    </submittedName>
</protein>
<keyword evidence="1" id="KW-0560">Oxidoreductase</keyword>
<dbReference type="SUPFAM" id="SSF53720">
    <property type="entry name" value="ALDH-like"/>
    <property type="match status" value="1"/>
</dbReference>
<proteinExistence type="predicted"/>
<reference evidence="3 4" key="1">
    <citation type="journal article" date="2023" name="Access Microbiol">
        <title>The genome of a steinernematid-associated Pseudomonas piscis bacterium encodes the biosynthesis of insect toxins.</title>
        <authorList>
            <person name="Awori R.M."/>
            <person name="Hendre P."/>
            <person name="Amugune N.O."/>
        </authorList>
    </citation>
    <scope>NUCLEOTIDE SEQUENCE [LARGE SCALE GENOMIC DNA]</scope>
    <source>
        <strain evidence="3 4">75</strain>
    </source>
</reference>
<dbReference type="InterPro" id="IPR044151">
    <property type="entry name" value="ALDH_KGSADH"/>
</dbReference>
<evidence type="ECO:0000313" key="3">
    <source>
        <dbReference type="EMBL" id="WMN19340.1"/>
    </source>
</evidence>
<name>A0ABY9NLA7_9PSED</name>
<dbReference type="RefSeq" id="WP_282878600.1">
    <property type="nucleotide sequence ID" value="NZ_CP133164.1"/>
</dbReference>
<feature type="domain" description="Aldehyde dehydrogenase" evidence="2">
    <location>
        <begin position="35"/>
        <end position="458"/>
    </location>
</feature>
<gene>
    <name evidence="3" type="ORF">QL104_08005</name>
</gene>
<dbReference type="CDD" id="cd07129">
    <property type="entry name" value="ALDH_KGSADH"/>
    <property type="match status" value="1"/>
</dbReference>
<dbReference type="InterPro" id="IPR016163">
    <property type="entry name" value="Ald_DH_C"/>
</dbReference>
<sequence>MTSSSGYNYIGGTRSARGHVQLQSLDAQTGQALPGVFYQATEAEVDAAARAAAGACTEYRDLGPEQRALFLDAIAAELEGLGADFIATVCRETALPTARIQGELGRTCGQLRLFAKVLRRGDYLGARIDRGQPQRQPLPRPDLRQYRIGLGPVAVFGASNFPLAFSTAGGDTAAALAAGCPVVFKAHSGHMATAEWVADAIIRAAQRCRMPDGVFNMVYGAGVGEWLVKHPAIQAVGFTGSLKGGNALCQMAANRPQPIPVFAEMSSINPVILLPEALQARGSQIAAELAGSVTQGCGQFCTNPGLIIGLRSTAFSSFLEQLVAQMNRQLPQTMLNSGTLASYCRGVQALSQHPQVRRLAGQAQQGDQACPQLFQADASLLLEGDGLLQEEVFGPASIIIEVADMAELAMALQGLRGQLTATLIGQEQELLAQRWLSDSLQEKVGRLLINGYPTGVEVCEAMVHGGPYPATSDPRGTSVGTLAIERFLRPVCFQNYPDALLPGALQDANPLGIRRLVDGEPSSAAL</sequence>
<accession>A0ABY9NLA7</accession>
<dbReference type="Pfam" id="PF00171">
    <property type="entry name" value="Aldedh"/>
    <property type="match status" value="1"/>
</dbReference>
<dbReference type="InterPro" id="IPR016161">
    <property type="entry name" value="Ald_DH/histidinol_DH"/>
</dbReference>
<keyword evidence="4" id="KW-1185">Reference proteome</keyword>
<dbReference type="EMBL" id="CP133164">
    <property type="protein sequence ID" value="WMN19340.1"/>
    <property type="molecule type" value="Genomic_DNA"/>
</dbReference>
<dbReference type="InterPro" id="IPR015590">
    <property type="entry name" value="Aldehyde_DH_dom"/>
</dbReference>
<dbReference type="PANTHER" id="PTHR43353">
    <property type="entry name" value="SUCCINATE-SEMIALDEHYDE DEHYDROGENASE, MITOCHONDRIAL"/>
    <property type="match status" value="1"/>
</dbReference>
<dbReference type="InterPro" id="IPR016162">
    <property type="entry name" value="Ald_DH_N"/>
</dbReference>
<dbReference type="PANTHER" id="PTHR43353:SF3">
    <property type="entry name" value="ALDEHYDE DEHYDROGENASE-RELATED"/>
    <property type="match status" value="1"/>
</dbReference>